<dbReference type="AlphaFoldDB" id="A0A0G0FFJ2"/>
<proteinExistence type="predicted"/>
<evidence type="ECO:0008006" key="3">
    <source>
        <dbReference type="Google" id="ProtNLM"/>
    </source>
</evidence>
<dbReference type="Pfam" id="PF03592">
    <property type="entry name" value="Terminase_2"/>
    <property type="match status" value="1"/>
</dbReference>
<dbReference type="Gene3D" id="1.10.10.1400">
    <property type="entry name" value="Terminase, small subunit, N-terminal DNA-binding domain, HTH motif"/>
    <property type="match status" value="1"/>
</dbReference>
<organism evidence="1 2">
    <name type="scientific">Candidatus Roizmanbacteria bacterium GW2011_GWA2_35_8</name>
    <dbReference type="NCBI Taxonomy" id="1618479"/>
    <lineage>
        <taxon>Bacteria</taxon>
        <taxon>Candidatus Roizmaniibacteriota</taxon>
    </lineage>
</organism>
<protein>
    <recommendedName>
        <fullName evidence="3">Terminase small subunit</fullName>
    </recommendedName>
</protein>
<dbReference type="InterPro" id="IPR038713">
    <property type="entry name" value="Terminase_Gp1_N_sf"/>
</dbReference>
<dbReference type="Proteomes" id="UP000034536">
    <property type="component" value="Unassembled WGS sequence"/>
</dbReference>
<accession>A0A0G0FFJ2</accession>
<evidence type="ECO:0000313" key="2">
    <source>
        <dbReference type="Proteomes" id="UP000034536"/>
    </source>
</evidence>
<comment type="caution">
    <text evidence="1">The sequence shown here is derived from an EMBL/GenBank/DDBJ whole genome shotgun (WGS) entry which is preliminary data.</text>
</comment>
<dbReference type="EMBL" id="LBQX01000029">
    <property type="protein sequence ID" value="KKP86220.1"/>
    <property type="molecule type" value="Genomic_DNA"/>
</dbReference>
<reference evidence="1 2" key="1">
    <citation type="journal article" date="2015" name="Nature">
        <title>rRNA introns, odd ribosomes, and small enigmatic genomes across a large radiation of phyla.</title>
        <authorList>
            <person name="Brown C.T."/>
            <person name="Hug L.A."/>
            <person name="Thomas B.C."/>
            <person name="Sharon I."/>
            <person name="Castelle C.J."/>
            <person name="Singh A."/>
            <person name="Wilkins M.J."/>
            <person name="Williams K.H."/>
            <person name="Banfield J.F."/>
        </authorList>
    </citation>
    <scope>NUCLEOTIDE SEQUENCE [LARGE SCALE GENOMIC DNA]</scope>
</reference>
<dbReference type="GO" id="GO:0051276">
    <property type="term" value="P:chromosome organization"/>
    <property type="evidence" value="ECO:0007669"/>
    <property type="project" value="InterPro"/>
</dbReference>
<dbReference type="InterPro" id="IPR005335">
    <property type="entry name" value="Terminase_ssu"/>
</dbReference>
<gene>
    <name evidence="1" type="ORF">UR89_C0029G0005</name>
</gene>
<name>A0A0G0FFJ2_9BACT</name>
<sequence length="140" mass="15709">MTNKLTYKQKAFVNEFVKSKNATSSAMNVYHVKNRSVARQIGSENLAKPYIRQSIDMLLQASGYDPEASIKALIENEQVGAGVKATASDSIRASELLLKISSNFIEKQQTVSVSMNIDSMNKEELLKLKQKYDKLLREGY</sequence>
<evidence type="ECO:0000313" key="1">
    <source>
        <dbReference type="EMBL" id="KKP86220.1"/>
    </source>
</evidence>